<dbReference type="SUPFAM" id="SSF48498">
    <property type="entry name" value="Tetracyclin repressor-like, C-terminal domain"/>
    <property type="match status" value="1"/>
</dbReference>
<evidence type="ECO:0000256" key="3">
    <source>
        <dbReference type="ARBA" id="ARBA00023163"/>
    </source>
</evidence>
<evidence type="ECO:0000313" key="7">
    <source>
        <dbReference type="Proteomes" id="UP001501116"/>
    </source>
</evidence>
<keyword evidence="3" id="KW-0804">Transcription</keyword>
<dbReference type="RefSeq" id="WP_344412516.1">
    <property type="nucleotide sequence ID" value="NZ_BAAANN010000001.1"/>
</dbReference>
<evidence type="ECO:0000256" key="4">
    <source>
        <dbReference type="PROSITE-ProRule" id="PRU00335"/>
    </source>
</evidence>
<dbReference type="InterPro" id="IPR049445">
    <property type="entry name" value="TetR_SbtR-like_C"/>
</dbReference>
<dbReference type="Pfam" id="PF00440">
    <property type="entry name" value="TetR_N"/>
    <property type="match status" value="1"/>
</dbReference>
<name>A0ABN2PZD2_9PSEU</name>
<dbReference type="InterPro" id="IPR050109">
    <property type="entry name" value="HTH-type_TetR-like_transc_reg"/>
</dbReference>
<organism evidence="6 7">
    <name type="scientific">Amycolatopsis minnesotensis</name>
    <dbReference type="NCBI Taxonomy" id="337894"/>
    <lineage>
        <taxon>Bacteria</taxon>
        <taxon>Bacillati</taxon>
        <taxon>Actinomycetota</taxon>
        <taxon>Actinomycetes</taxon>
        <taxon>Pseudonocardiales</taxon>
        <taxon>Pseudonocardiaceae</taxon>
        <taxon>Amycolatopsis</taxon>
    </lineage>
</organism>
<dbReference type="PROSITE" id="PS50977">
    <property type="entry name" value="HTH_TETR_2"/>
    <property type="match status" value="1"/>
</dbReference>
<dbReference type="InterPro" id="IPR036271">
    <property type="entry name" value="Tet_transcr_reg_TetR-rel_C_sf"/>
</dbReference>
<evidence type="ECO:0000256" key="1">
    <source>
        <dbReference type="ARBA" id="ARBA00023015"/>
    </source>
</evidence>
<dbReference type="Gene3D" id="1.10.357.10">
    <property type="entry name" value="Tetracycline Repressor, domain 2"/>
    <property type="match status" value="1"/>
</dbReference>
<dbReference type="Pfam" id="PF21597">
    <property type="entry name" value="TetR_C_43"/>
    <property type="match status" value="1"/>
</dbReference>
<accession>A0ABN2PZD2</accession>
<feature type="domain" description="HTH tetR-type" evidence="5">
    <location>
        <begin position="23"/>
        <end position="82"/>
    </location>
</feature>
<dbReference type="PANTHER" id="PTHR30055:SF234">
    <property type="entry name" value="HTH-TYPE TRANSCRIPTIONAL REGULATOR BETI"/>
    <property type="match status" value="1"/>
</dbReference>
<gene>
    <name evidence="6" type="ORF">GCM10009754_03210</name>
</gene>
<dbReference type="EMBL" id="BAAANN010000001">
    <property type="protein sequence ID" value="GAA1939457.1"/>
    <property type="molecule type" value="Genomic_DNA"/>
</dbReference>
<dbReference type="InterPro" id="IPR001647">
    <property type="entry name" value="HTH_TetR"/>
</dbReference>
<dbReference type="InterPro" id="IPR009057">
    <property type="entry name" value="Homeodomain-like_sf"/>
</dbReference>
<keyword evidence="7" id="KW-1185">Reference proteome</keyword>
<proteinExistence type="predicted"/>
<keyword evidence="1" id="KW-0805">Transcription regulation</keyword>
<dbReference type="Proteomes" id="UP001501116">
    <property type="component" value="Unassembled WGS sequence"/>
</dbReference>
<comment type="caution">
    <text evidence="6">The sequence shown here is derived from an EMBL/GenBank/DDBJ whole genome shotgun (WGS) entry which is preliminary data.</text>
</comment>
<protein>
    <recommendedName>
        <fullName evidence="5">HTH tetR-type domain-containing protein</fullName>
    </recommendedName>
</protein>
<evidence type="ECO:0000256" key="2">
    <source>
        <dbReference type="ARBA" id="ARBA00023125"/>
    </source>
</evidence>
<evidence type="ECO:0000259" key="5">
    <source>
        <dbReference type="PROSITE" id="PS50977"/>
    </source>
</evidence>
<keyword evidence="2 4" id="KW-0238">DNA-binding</keyword>
<dbReference type="PANTHER" id="PTHR30055">
    <property type="entry name" value="HTH-TYPE TRANSCRIPTIONAL REGULATOR RUTR"/>
    <property type="match status" value="1"/>
</dbReference>
<dbReference type="PRINTS" id="PR00455">
    <property type="entry name" value="HTHTETR"/>
</dbReference>
<evidence type="ECO:0000313" key="6">
    <source>
        <dbReference type="EMBL" id="GAA1939457.1"/>
    </source>
</evidence>
<sequence length="235" mass="25015">MAPTRESADGQAIQAAPKRRDARANLARIMAAAARVYAVEGLTATLADVAKEAGVGVGTVYRTFPSKDDLIHDVYAPHLEEIEERAAEASRAEDPWSGVVGFLELSIPELARDRGFRELLSGAYTASLGWSRPKAPHRLRELVASSHQRSSAHLAVLVRRAQERGQLRADFDTTDLLVLAMSVQTAVGFGGPGRPGLYRRAIGIILDGLCVARDRPSPLPASGLAEVGALGTTAS</sequence>
<reference evidence="6 7" key="1">
    <citation type="journal article" date="2019" name="Int. J. Syst. Evol. Microbiol.">
        <title>The Global Catalogue of Microorganisms (GCM) 10K type strain sequencing project: providing services to taxonomists for standard genome sequencing and annotation.</title>
        <authorList>
            <consortium name="The Broad Institute Genomics Platform"/>
            <consortium name="The Broad Institute Genome Sequencing Center for Infectious Disease"/>
            <person name="Wu L."/>
            <person name="Ma J."/>
        </authorList>
    </citation>
    <scope>NUCLEOTIDE SEQUENCE [LARGE SCALE GENOMIC DNA]</scope>
    <source>
        <strain evidence="6 7">JCM 14545</strain>
    </source>
</reference>
<feature type="DNA-binding region" description="H-T-H motif" evidence="4">
    <location>
        <begin position="45"/>
        <end position="64"/>
    </location>
</feature>
<dbReference type="SUPFAM" id="SSF46689">
    <property type="entry name" value="Homeodomain-like"/>
    <property type="match status" value="1"/>
</dbReference>